<keyword evidence="1" id="KW-0472">Membrane</keyword>
<name>A0A0F9JV62_9ZZZZ</name>
<gene>
    <name evidence="2" type="ORF">LCGC14_1712830</name>
</gene>
<comment type="caution">
    <text evidence="2">The sequence shown here is derived from an EMBL/GenBank/DDBJ whole genome shotgun (WGS) entry which is preliminary data.</text>
</comment>
<dbReference type="AlphaFoldDB" id="A0A0F9JV62"/>
<evidence type="ECO:0000256" key="1">
    <source>
        <dbReference type="SAM" id="Phobius"/>
    </source>
</evidence>
<feature type="transmembrane region" description="Helical" evidence="1">
    <location>
        <begin position="12"/>
        <end position="35"/>
    </location>
</feature>
<evidence type="ECO:0000313" key="2">
    <source>
        <dbReference type="EMBL" id="KKM13773.1"/>
    </source>
</evidence>
<keyword evidence="1" id="KW-1133">Transmembrane helix</keyword>
<accession>A0A0F9JV62</accession>
<organism evidence="2">
    <name type="scientific">marine sediment metagenome</name>
    <dbReference type="NCBI Taxonomy" id="412755"/>
    <lineage>
        <taxon>unclassified sequences</taxon>
        <taxon>metagenomes</taxon>
        <taxon>ecological metagenomes</taxon>
    </lineage>
</organism>
<reference evidence="2" key="1">
    <citation type="journal article" date="2015" name="Nature">
        <title>Complex archaea that bridge the gap between prokaryotes and eukaryotes.</title>
        <authorList>
            <person name="Spang A."/>
            <person name="Saw J.H."/>
            <person name="Jorgensen S.L."/>
            <person name="Zaremba-Niedzwiedzka K."/>
            <person name="Martijn J."/>
            <person name="Lind A.E."/>
            <person name="van Eijk R."/>
            <person name="Schleper C."/>
            <person name="Guy L."/>
            <person name="Ettema T.J."/>
        </authorList>
    </citation>
    <scope>NUCLEOTIDE SEQUENCE</scope>
</reference>
<proteinExistence type="predicted"/>
<protein>
    <submittedName>
        <fullName evidence="2">Uncharacterized protein</fullName>
    </submittedName>
</protein>
<sequence>MAFINDSRKPSGVGQVITAGVLLAATPVVSSVIDVQTRKKLGLRFDLTRVAATSVIWHLLGSTNGTDFSRVPSNRDDGTPPNTTMLDGNFQRTGIGADDDWFHDEIDVASLRAVQVVVDSVAGTTDTVDVDAYAE</sequence>
<dbReference type="EMBL" id="LAZR01015302">
    <property type="protein sequence ID" value="KKM13773.1"/>
    <property type="molecule type" value="Genomic_DNA"/>
</dbReference>
<keyword evidence="1" id="KW-0812">Transmembrane</keyword>